<feature type="transmembrane region" description="Helical" evidence="1">
    <location>
        <begin position="12"/>
        <end position="33"/>
    </location>
</feature>
<evidence type="ECO:0000313" key="3">
    <source>
        <dbReference type="Proteomes" id="UP000256478"/>
    </source>
</evidence>
<dbReference type="Pfam" id="PF16964">
    <property type="entry name" value="TadF"/>
    <property type="match status" value="1"/>
</dbReference>
<organism evidence="2 3">
    <name type="scientific">Thalassotalea euphylliae</name>
    <dbReference type="NCBI Taxonomy" id="1655234"/>
    <lineage>
        <taxon>Bacteria</taxon>
        <taxon>Pseudomonadati</taxon>
        <taxon>Pseudomonadota</taxon>
        <taxon>Gammaproteobacteria</taxon>
        <taxon>Alteromonadales</taxon>
        <taxon>Colwelliaceae</taxon>
        <taxon>Thalassotalea</taxon>
    </lineage>
</organism>
<dbReference type="AlphaFoldDB" id="A0A3E0TNM9"/>
<dbReference type="OrthoDB" id="5876198at2"/>
<dbReference type="RefSeq" id="WP_116007079.1">
    <property type="nucleotide sequence ID" value="NZ_QUOU01000001.1"/>
</dbReference>
<keyword evidence="1" id="KW-1133">Transmembrane helix</keyword>
<gene>
    <name evidence="2" type="ORF">DXX93_04855</name>
</gene>
<evidence type="ECO:0000313" key="2">
    <source>
        <dbReference type="EMBL" id="REL25957.1"/>
    </source>
</evidence>
<evidence type="ECO:0008006" key="4">
    <source>
        <dbReference type="Google" id="ProtNLM"/>
    </source>
</evidence>
<dbReference type="Proteomes" id="UP000256478">
    <property type="component" value="Unassembled WGS sequence"/>
</dbReference>
<protein>
    <recommendedName>
        <fullName evidence="4">Pilus assembly protein</fullName>
    </recommendedName>
</protein>
<dbReference type="InterPro" id="IPR031582">
    <property type="entry name" value="TadF"/>
</dbReference>
<proteinExistence type="predicted"/>
<comment type="caution">
    <text evidence="2">The sequence shown here is derived from an EMBL/GenBank/DDBJ whole genome shotgun (WGS) entry which is preliminary data.</text>
</comment>
<accession>A0A3E0TNM9</accession>
<keyword evidence="1" id="KW-0812">Transmembrane</keyword>
<keyword evidence="1" id="KW-0472">Membrane</keyword>
<sequence>MKTSVNPCRQRGAAALEFAIVLPVVIAVILVFFDLSRYLILQGQLNRTSYSLVNMIAHRQAFYVDQAGQKQALAQSQLDELLTIAKRLVGDPQLGVSVHEVARVGSANNGYQGFSSGSGCQQKTPDELRALYQTLDDPNEDQEQVLYLIELCQPLTGFSFFARFSGSQAFTRLYASSVMVER</sequence>
<name>A0A3E0TNM9_9GAMM</name>
<dbReference type="EMBL" id="QUOU01000001">
    <property type="protein sequence ID" value="REL25957.1"/>
    <property type="molecule type" value="Genomic_DNA"/>
</dbReference>
<evidence type="ECO:0000256" key="1">
    <source>
        <dbReference type="SAM" id="Phobius"/>
    </source>
</evidence>
<reference evidence="2 3" key="1">
    <citation type="submission" date="2018-08" db="EMBL/GenBank/DDBJ databases">
        <title>Thalassotalea euphylliae genome.</title>
        <authorList>
            <person name="Summers S."/>
            <person name="Rice S.A."/>
            <person name="Freckelton M.L."/>
            <person name="Nedved B.T."/>
            <person name="Hadfield M.G."/>
        </authorList>
    </citation>
    <scope>NUCLEOTIDE SEQUENCE [LARGE SCALE GENOMIC DNA]</scope>
    <source>
        <strain evidence="2 3">H1</strain>
    </source>
</reference>